<gene>
    <name evidence="4" type="ORF">OTI717_LOCUS2028</name>
    <name evidence="3" type="ORF">RFH988_LOCUS10064</name>
</gene>
<dbReference type="Proteomes" id="UP000663882">
    <property type="component" value="Unassembled WGS sequence"/>
</dbReference>
<evidence type="ECO:0000313" key="3">
    <source>
        <dbReference type="EMBL" id="CAF0922234.1"/>
    </source>
</evidence>
<evidence type="ECO:0000259" key="2">
    <source>
        <dbReference type="Pfam" id="PF00534"/>
    </source>
</evidence>
<proteinExistence type="predicted"/>
<dbReference type="InterPro" id="IPR052622">
    <property type="entry name" value="Glycosyltransferase_G1"/>
</dbReference>
<keyword evidence="1" id="KW-0808">Transferase</keyword>
<organism evidence="3 5">
    <name type="scientific">Rotaria sordida</name>
    <dbReference type="NCBI Taxonomy" id="392033"/>
    <lineage>
        <taxon>Eukaryota</taxon>
        <taxon>Metazoa</taxon>
        <taxon>Spiralia</taxon>
        <taxon>Gnathifera</taxon>
        <taxon>Rotifera</taxon>
        <taxon>Eurotatoria</taxon>
        <taxon>Bdelloidea</taxon>
        <taxon>Philodinida</taxon>
        <taxon>Philodinidae</taxon>
        <taxon>Rotaria</taxon>
    </lineage>
</organism>
<dbReference type="Pfam" id="PF00534">
    <property type="entry name" value="Glycos_transf_1"/>
    <property type="match status" value="1"/>
</dbReference>
<dbReference type="Proteomes" id="UP000663823">
    <property type="component" value="Unassembled WGS sequence"/>
</dbReference>
<evidence type="ECO:0000256" key="1">
    <source>
        <dbReference type="ARBA" id="ARBA00022676"/>
    </source>
</evidence>
<dbReference type="Gene3D" id="3.40.50.2000">
    <property type="entry name" value="Glycogen Phosphorylase B"/>
    <property type="match status" value="2"/>
</dbReference>
<dbReference type="PANTHER" id="PTHR46660">
    <property type="match status" value="1"/>
</dbReference>
<evidence type="ECO:0000313" key="5">
    <source>
        <dbReference type="Proteomes" id="UP000663882"/>
    </source>
</evidence>
<dbReference type="GO" id="GO:0016757">
    <property type="term" value="F:glycosyltransferase activity"/>
    <property type="evidence" value="ECO:0007669"/>
    <property type="project" value="UniProtKB-KW"/>
</dbReference>
<keyword evidence="1" id="KW-0328">Glycosyltransferase</keyword>
<dbReference type="InterPro" id="IPR001296">
    <property type="entry name" value="Glyco_trans_1"/>
</dbReference>
<reference evidence="3" key="1">
    <citation type="submission" date="2021-02" db="EMBL/GenBank/DDBJ databases">
        <authorList>
            <person name="Nowell W R."/>
        </authorList>
    </citation>
    <scope>NUCLEOTIDE SEQUENCE</scope>
</reference>
<feature type="domain" description="Glycosyl transferase family 1" evidence="2">
    <location>
        <begin position="178"/>
        <end position="338"/>
    </location>
</feature>
<dbReference type="PANTHER" id="PTHR46660:SF2">
    <property type="entry name" value="GLYCOSYLTRANSFERASE 1 DOMAIN-CONTAINING PROTEIN 1"/>
    <property type="match status" value="1"/>
</dbReference>
<name>A0A814AZS3_9BILA</name>
<comment type="caution">
    <text evidence="3">The sequence shown here is derived from an EMBL/GenBank/DDBJ whole genome shotgun (WGS) entry which is preliminary data.</text>
</comment>
<accession>A0A814AZS3</accession>
<dbReference type="CDD" id="cd03801">
    <property type="entry name" value="GT4_PimA-like"/>
    <property type="match status" value="1"/>
</dbReference>
<dbReference type="EMBL" id="CAJOAX010000093">
    <property type="protein sequence ID" value="CAF3506841.1"/>
    <property type="molecule type" value="Genomic_DNA"/>
</dbReference>
<dbReference type="AlphaFoldDB" id="A0A814AZS3"/>
<dbReference type="EMBL" id="CAJNOO010000369">
    <property type="protein sequence ID" value="CAF0922234.1"/>
    <property type="molecule type" value="Genomic_DNA"/>
</dbReference>
<sequence>MLSKYSFMGLFRRVRPLLSTSSDNTKRRILLLSSLRLGSGNAATGSRIAYELQTSTKFIVDCISIDTPHTESDTLSTSIYRYSAVLALHAYRAGHILTSIYKDNEQNNLPPLILIFAGTDLHSCESKWISTLEYIIPRASGLVCFNYEWKKYVETIYKDYIKCKIIVIPQSVLLSPFIFEQLPILINKKIIIWIGEIRPVKDPIFAIEFLSYLNNNDYHLVLVGYDSDQILSEYIRSSYSQLNLTLIGGQSQSFVHTLMKTSFAYINTSINEGMCLAMLEAMTLGIPILARRNTGNTSIVKHRKTGFLFDTPNEAAQYLIELDNSIELRNELIRQAEKYVKKYHNITNETKAYRNLLINLIK</sequence>
<dbReference type="OrthoDB" id="512920at2759"/>
<protein>
    <recommendedName>
        <fullName evidence="2">Glycosyl transferase family 1 domain-containing protein</fullName>
    </recommendedName>
</protein>
<dbReference type="SUPFAM" id="SSF53756">
    <property type="entry name" value="UDP-Glycosyltransferase/glycogen phosphorylase"/>
    <property type="match status" value="1"/>
</dbReference>
<evidence type="ECO:0000313" key="4">
    <source>
        <dbReference type="EMBL" id="CAF3506841.1"/>
    </source>
</evidence>